<dbReference type="InterPro" id="IPR058245">
    <property type="entry name" value="NreC/VraR/RcsB-like_REC"/>
</dbReference>
<dbReference type="PRINTS" id="PR00038">
    <property type="entry name" value="HTHLUXR"/>
</dbReference>
<accession>A0ABS4JT68</accession>
<dbReference type="PROSITE" id="PS50110">
    <property type="entry name" value="RESPONSE_REGULATORY"/>
    <property type="match status" value="1"/>
</dbReference>
<dbReference type="Proteomes" id="UP001519289">
    <property type="component" value="Unassembled WGS sequence"/>
</dbReference>
<feature type="modified residue" description="4-aspartylphosphate" evidence="7">
    <location>
        <position position="12"/>
    </location>
</feature>
<dbReference type="Pfam" id="PF00072">
    <property type="entry name" value="Response_reg"/>
    <property type="match status" value="1"/>
</dbReference>
<gene>
    <name evidence="10" type="ORF">J2Z79_002148</name>
</gene>
<evidence type="ECO:0000256" key="6">
    <source>
        <dbReference type="ARBA" id="ARBA00024867"/>
    </source>
</evidence>
<evidence type="ECO:0000256" key="3">
    <source>
        <dbReference type="ARBA" id="ARBA00023015"/>
    </source>
</evidence>
<reference evidence="10 11" key="1">
    <citation type="submission" date="2021-03" db="EMBL/GenBank/DDBJ databases">
        <title>Genomic Encyclopedia of Type Strains, Phase IV (KMG-IV): sequencing the most valuable type-strain genomes for metagenomic binning, comparative biology and taxonomic classification.</title>
        <authorList>
            <person name="Goeker M."/>
        </authorList>
    </citation>
    <scope>NUCLEOTIDE SEQUENCE [LARGE SCALE GENOMIC DNA]</scope>
    <source>
        <strain evidence="10 11">DSM 27138</strain>
    </source>
</reference>
<dbReference type="SMART" id="SM00421">
    <property type="entry name" value="HTH_LUXR"/>
    <property type="match status" value="1"/>
</dbReference>
<dbReference type="PROSITE" id="PS50043">
    <property type="entry name" value="HTH_LUXR_2"/>
    <property type="match status" value="1"/>
</dbReference>
<keyword evidence="2 7" id="KW-0597">Phosphoprotein</keyword>
<evidence type="ECO:0000259" key="8">
    <source>
        <dbReference type="PROSITE" id="PS50043"/>
    </source>
</evidence>
<evidence type="ECO:0000256" key="4">
    <source>
        <dbReference type="ARBA" id="ARBA00023125"/>
    </source>
</evidence>
<evidence type="ECO:0000313" key="10">
    <source>
        <dbReference type="EMBL" id="MBP2018733.1"/>
    </source>
</evidence>
<feature type="domain" description="Response regulatory" evidence="9">
    <location>
        <begin position="1"/>
        <end position="77"/>
    </location>
</feature>
<dbReference type="InterPro" id="IPR011006">
    <property type="entry name" value="CheY-like_superfamily"/>
</dbReference>
<sequence>MPKLKPDLVLMDINMPVLDGVEATRKLKAQYPDLKVVILTVSEIDKDLFEAIKAGADGYLLKNLGPEELVSSLRSAVSGEAPISSVMAAKMLKEFRQPRTTTAGKEEGQQLSPREIEVLRLASTGLTYKEIAAKLYVAESTVKNHMRHILEKLHLRNRSEAVGYAIREGLAGDP</sequence>
<keyword evidence="11" id="KW-1185">Reference proteome</keyword>
<dbReference type="CDD" id="cd17535">
    <property type="entry name" value="REC_NarL-like"/>
    <property type="match status" value="1"/>
</dbReference>
<dbReference type="PANTHER" id="PTHR43214:SF24">
    <property type="entry name" value="TRANSCRIPTIONAL REGULATORY PROTEIN NARL-RELATED"/>
    <property type="match status" value="1"/>
</dbReference>
<evidence type="ECO:0000256" key="2">
    <source>
        <dbReference type="ARBA" id="ARBA00022553"/>
    </source>
</evidence>
<keyword evidence="4" id="KW-0238">DNA-binding</keyword>
<dbReference type="InterPro" id="IPR001789">
    <property type="entry name" value="Sig_transdc_resp-reg_receiver"/>
</dbReference>
<evidence type="ECO:0000256" key="1">
    <source>
        <dbReference type="ARBA" id="ARBA00018672"/>
    </source>
</evidence>
<evidence type="ECO:0000256" key="5">
    <source>
        <dbReference type="ARBA" id="ARBA00023163"/>
    </source>
</evidence>
<keyword evidence="5" id="KW-0804">Transcription</keyword>
<evidence type="ECO:0000313" key="11">
    <source>
        <dbReference type="Proteomes" id="UP001519289"/>
    </source>
</evidence>
<dbReference type="SUPFAM" id="SSF52172">
    <property type="entry name" value="CheY-like"/>
    <property type="match status" value="1"/>
</dbReference>
<dbReference type="PANTHER" id="PTHR43214">
    <property type="entry name" value="TWO-COMPONENT RESPONSE REGULATOR"/>
    <property type="match status" value="1"/>
</dbReference>
<keyword evidence="3" id="KW-0805">Transcription regulation</keyword>
<proteinExistence type="predicted"/>
<dbReference type="CDD" id="cd06170">
    <property type="entry name" value="LuxR_C_like"/>
    <property type="match status" value="1"/>
</dbReference>
<dbReference type="Gene3D" id="3.40.50.2300">
    <property type="match status" value="1"/>
</dbReference>
<comment type="caution">
    <text evidence="10">The sequence shown here is derived from an EMBL/GenBank/DDBJ whole genome shotgun (WGS) entry which is preliminary data.</text>
</comment>
<name>A0ABS4JT68_9FIRM</name>
<comment type="function">
    <text evidence="6">May play the central regulatory role in sporulation. It may be an element of the effector pathway responsible for the activation of sporulation genes in response to nutritional stress. Spo0A may act in concert with spo0H (a sigma factor) to control the expression of some genes that are critical to the sporulation process.</text>
</comment>
<dbReference type="EMBL" id="JAGGLG010000017">
    <property type="protein sequence ID" value="MBP2018733.1"/>
    <property type="molecule type" value="Genomic_DNA"/>
</dbReference>
<dbReference type="InterPro" id="IPR039420">
    <property type="entry name" value="WalR-like"/>
</dbReference>
<feature type="domain" description="HTH luxR-type" evidence="8">
    <location>
        <begin position="104"/>
        <end position="169"/>
    </location>
</feature>
<dbReference type="PROSITE" id="PS00622">
    <property type="entry name" value="HTH_LUXR_1"/>
    <property type="match status" value="1"/>
</dbReference>
<dbReference type="Pfam" id="PF00196">
    <property type="entry name" value="GerE"/>
    <property type="match status" value="1"/>
</dbReference>
<protein>
    <recommendedName>
        <fullName evidence="1">Stage 0 sporulation protein A homolog</fullName>
    </recommendedName>
</protein>
<dbReference type="InterPro" id="IPR000792">
    <property type="entry name" value="Tscrpt_reg_LuxR_C"/>
</dbReference>
<evidence type="ECO:0000256" key="7">
    <source>
        <dbReference type="PROSITE-ProRule" id="PRU00169"/>
    </source>
</evidence>
<organism evidence="10 11">
    <name type="scientific">Symbiobacterium terraclitae</name>
    <dbReference type="NCBI Taxonomy" id="557451"/>
    <lineage>
        <taxon>Bacteria</taxon>
        <taxon>Bacillati</taxon>
        <taxon>Bacillota</taxon>
        <taxon>Clostridia</taxon>
        <taxon>Eubacteriales</taxon>
        <taxon>Symbiobacteriaceae</taxon>
        <taxon>Symbiobacterium</taxon>
    </lineage>
</organism>
<evidence type="ECO:0000259" key="9">
    <source>
        <dbReference type="PROSITE" id="PS50110"/>
    </source>
</evidence>